<evidence type="ECO:0000256" key="9">
    <source>
        <dbReference type="ARBA" id="ARBA00022840"/>
    </source>
</evidence>
<evidence type="ECO:0000313" key="13">
    <source>
        <dbReference type="EMBL" id="HGD13102.1"/>
    </source>
</evidence>
<dbReference type="InterPro" id="IPR006070">
    <property type="entry name" value="Sua5-like_dom"/>
</dbReference>
<dbReference type="AlphaFoldDB" id="A0A7V3PTJ1"/>
<dbReference type="GO" id="GO:0006450">
    <property type="term" value="P:regulation of translational fidelity"/>
    <property type="evidence" value="ECO:0007669"/>
    <property type="project" value="TreeGrafter"/>
</dbReference>
<evidence type="ECO:0000256" key="7">
    <source>
        <dbReference type="ARBA" id="ARBA00022695"/>
    </source>
</evidence>
<dbReference type="SUPFAM" id="SSF55821">
    <property type="entry name" value="YrdC/RibB"/>
    <property type="match status" value="1"/>
</dbReference>
<protein>
    <recommendedName>
        <fullName evidence="10">L-threonylcarbamoyladenylate synthase</fullName>
        <ecNumber evidence="3">2.7.7.87</ecNumber>
    </recommendedName>
    <alternativeName>
        <fullName evidence="10">L-threonylcarbamoyladenylate synthase</fullName>
    </alternativeName>
</protein>
<gene>
    <name evidence="13" type="ORF">ENX16_03375</name>
</gene>
<comment type="caution">
    <text evidence="13">The sequence shown here is derived from an EMBL/GenBank/DDBJ whole genome shotgun (WGS) entry which is preliminary data.</text>
</comment>
<evidence type="ECO:0000256" key="6">
    <source>
        <dbReference type="ARBA" id="ARBA00022694"/>
    </source>
</evidence>
<accession>A0A7V3PTJ1</accession>
<dbReference type="PANTHER" id="PTHR17490">
    <property type="entry name" value="SUA5"/>
    <property type="match status" value="1"/>
</dbReference>
<keyword evidence="7" id="KW-0548">Nucleotidyltransferase</keyword>
<evidence type="ECO:0000256" key="11">
    <source>
        <dbReference type="ARBA" id="ARBA00048366"/>
    </source>
</evidence>
<evidence type="ECO:0000256" key="3">
    <source>
        <dbReference type="ARBA" id="ARBA00012584"/>
    </source>
</evidence>
<dbReference type="Pfam" id="PF01300">
    <property type="entry name" value="Sua5_yciO_yrdC"/>
    <property type="match status" value="1"/>
</dbReference>
<keyword evidence="8" id="KW-0547">Nucleotide-binding</keyword>
<sequence length="214" mass="22737">MARIIPANSPHTVDEAVAVLSHGGVIIFPTETVYGIGADLRQPGAIERIFAIKKRVPERRLLIHCADEVQLKMAVREIPEQARALITAFLPGPLALILERSVAVPDIVTAGGKTVGVRIVASPLFYAICTRLGAPLAATSANLSGNAATNNFTAIERKIVELSDLSIDAGISGSGIPSTIVDLTTTPPVIRRQGEISKTQVQAVLNKFNTDIQF</sequence>
<keyword evidence="4" id="KW-0963">Cytoplasm</keyword>
<dbReference type="NCBIfam" id="TIGR00057">
    <property type="entry name" value="L-threonylcarbamoyladenylate synthase"/>
    <property type="match status" value="1"/>
</dbReference>
<dbReference type="Gene3D" id="3.90.870.10">
    <property type="entry name" value="DHBP synthase"/>
    <property type="match status" value="1"/>
</dbReference>
<keyword evidence="5" id="KW-0808">Transferase</keyword>
<comment type="similarity">
    <text evidence="2">Belongs to the SUA5 family.</text>
</comment>
<evidence type="ECO:0000256" key="2">
    <source>
        <dbReference type="ARBA" id="ARBA00007663"/>
    </source>
</evidence>
<comment type="catalytic activity">
    <reaction evidence="11">
        <text>L-threonine + hydrogencarbonate + ATP = L-threonylcarbamoyladenylate + diphosphate + H2O</text>
        <dbReference type="Rhea" id="RHEA:36407"/>
        <dbReference type="ChEBI" id="CHEBI:15377"/>
        <dbReference type="ChEBI" id="CHEBI:17544"/>
        <dbReference type="ChEBI" id="CHEBI:30616"/>
        <dbReference type="ChEBI" id="CHEBI:33019"/>
        <dbReference type="ChEBI" id="CHEBI:57926"/>
        <dbReference type="ChEBI" id="CHEBI:73682"/>
        <dbReference type="EC" id="2.7.7.87"/>
    </reaction>
</comment>
<dbReference type="PROSITE" id="PS51163">
    <property type="entry name" value="YRDC"/>
    <property type="match status" value="1"/>
</dbReference>
<dbReference type="GO" id="GO:0000049">
    <property type="term" value="F:tRNA binding"/>
    <property type="evidence" value="ECO:0007669"/>
    <property type="project" value="TreeGrafter"/>
</dbReference>
<evidence type="ECO:0000256" key="4">
    <source>
        <dbReference type="ARBA" id="ARBA00022490"/>
    </source>
</evidence>
<feature type="domain" description="YrdC-like" evidence="12">
    <location>
        <begin position="10"/>
        <end position="196"/>
    </location>
</feature>
<name>A0A7V3PTJ1_UNCW3</name>
<keyword evidence="6" id="KW-0819">tRNA processing</keyword>
<dbReference type="InterPro" id="IPR050156">
    <property type="entry name" value="TC-AMP_synthase_SUA5"/>
</dbReference>
<organism evidence="13">
    <name type="scientific">candidate division WOR-3 bacterium</name>
    <dbReference type="NCBI Taxonomy" id="2052148"/>
    <lineage>
        <taxon>Bacteria</taxon>
        <taxon>Bacteria division WOR-3</taxon>
    </lineage>
</organism>
<dbReference type="GO" id="GO:0005737">
    <property type="term" value="C:cytoplasm"/>
    <property type="evidence" value="ECO:0007669"/>
    <property type="project" value="UniProtKB-SubCell"/>
</dbReference>
<dbReference type="GO" id="GO:0005524">
    <property type="term" value="F:ATP binding"/>
    <property type="evidence" value="ECO:0007669"/>
    <property type="project" value="UniProtKB-KW"/>
</dbReference>
<comment type="subcellular location">
    <subcellularLocation>
        <location evidence="1">Cytoplasm</location>
    </subcellularLocation>
</comment>
<dbReference type="EC" id="2.7.7.87" evidence="3"/>
<evidence type="ECO:0000256" key="10">
    <source>
        <dbReference type="ARBA" id="ARBA00029774"/>
    </source>
</evidence>
<dbReference type="GO" id="GO:0061710">
    <property type="term" value="F:L-threonylcarbamoyladenylate synthase"/>
    <property type="evidence" value="ECO:0007669"/>
    <property type="project" value="UniProtKB-EC"/>
</dbReference>
<proteinExistence type="inferred from homology"/>
<evidence type="ECO:0000256" key="5">
    <source>
        <dbReference type="ARBA" id="ARBA00022679"/>
    </source>
</evidence>
<dbReference type="EMBL" id="DTMZ01000075">
    <property type="protein sequence ID" value="HGD13102.1"/>
    <property type="molecule type" value="Genomic_DNA"/>
</dbReference>
<dbReference type="GO" id="GO:0003725">
    <property type="term" value="F:double-stranded RNA binding"/>
    <property type="evidence" value="ECO:0007669"/>
    <property type="project" value="InterPro"/>
</dbReference>
<evidence type="ECO:0000256" key="8">
    <source>
        <dbReference type="ARBA" id="ARBA00022741"/>
    </source>
</evidence>
<dbReference type="GO" id="GO:0008033">
    <property type="term" value="P:tRNA processing"/>
    <property type="evidence" value="ECO:0007669"/>
    <property type="project" value="UniProtKB-KW"/>
</dbReference>
<evidence type="ECO:0000259" key="12">
    <source>
        <dbReference type="PROSITE" id="PS51163"/>
    </source>
</evidence>
<reference evidence="13" key="1">
    <citation type="journal article" date="2020" name="mSystems">
        <title>Genome- and Community-Level Interaction Insights into Carbon Utilization and Element Cycling Functions of Hydrothermarchaeota in Hydrothermal Sediment.</title>
        <authorList>
            <person name="Zhou Z."/>
            <person name="Liu Y."/>
            <person name="Xu W."/>
            <person name="Pan J."/>
            <person name="Luo Z.H."/>
            <person name="Li M."/>
        </authorList>
    </citation>
    <scope>NUCLEOTIDE SEQUENCE [LARGE SCALE GENOMIC DNA]</scope>
    <source>
        <strain evidence="13">SpSt-914</strain>
    </source>
</reference>
<dbReference type="PANTHER" id="PTHR17490:SF16">
    <property type="entry name" value="THREONYLCARBAMOYL-AMP SYNTHASE"/>
    <property type="match status" value="1"/>
</dbReference>
<evidence type="ECO:0000256" key="1">
    <source>
        <dbReference type="ARBA" id="ARBA00004496"/>
    </source>
</evidence>
<keyword evidence="9" id="KW-0067">ATP-binding</keyword>
<dbReference type="InterPro" id="IPR017945">
    <property type="entry name" value="DHBP_synth_RibB-like_a/b_dom"/>
</dbReference>